<evidence type="ECO:0000313" key="2">
    <source>
        <dbReference type="Proteomes" id="UP001432322"/>
    </source>
</evidence>
<comment type="caution">
    <text evidence="1">The sequence shown here is derived from an EMBL/GenBank/DDBJ whole genome shotgun (WGS) entry which is preliminary data.</text>
</comment>
<organism evidence="1 2">
    <name type="scientific">Pristionchus fissidentatus</name>
    <dbReference type="NCBI Taxonomy" id="1538716"/>
    <lineage>
        <taxon>Eukaryota</taxon>
        <taxon>Metazoa</taxon>
        <taxon>Ecdysozoa</taxon>
        <taxon>Nematoda</taxon>
        <taxon>Chromadorea</taxon>
        <taxon>Rhabditida</taxon>
        <taxon>Rhabditina</taxon>
        <taxon>Diplogasteromorpha</taxon>
        <taxon>Diplogasteroidea</taxon>
        <taxon>Neodiplogasteridae</taxon>
        <taxon>Pristionchus</taxon>
    </lineage>
</organism>
<proteinExistence type="predicted"/>
<feature type="non-terminal residue" evidence="1">
    <location>
        <position position="1"/>
    </location>
</feature>
<evidence type="ECO:0008006" key="3">
    <source>
        <dbReference type="Google" id="ProtNLM"/>
    </source>
</evidence>
<dbReference type="AlphaFoldDB" id="A0AAV5V7V7"/>
<reference evidence="1" key="1">
    <citation type="submission" date="2023-10" db="EMBL/GenBank/DDBJ databases">
        <title>Genome assembly of Pristionchus species.</title>
        <authorList>
            <person name="Yoshida K."/>
            <person name="Sommer R.J."/>
        </authorList>
    </citation>
    <scope>NUCLEOTIDE SEQUENCE</scope>
    <source>
        <strain evidence="1">RS5133</strain>
    </source>
</reference>
<sequence>FFIQITSSHSLRPAALSHSIVPAIPHFVCRMFLLLFPSLLLSIVSIESAVITGETGSRRTELVEKVEENAKGFEKELEKLLETSGDLSLIEIREKVDNLVGGMDEETRKRHESWKIAQHTRDNERRERLKDAIMKLSKPAQAKLIRIIFVQEDEELTQNEKRARLNAINKSLPFDIRQELVTKLKDTDVLSGFGLY</sequence>
<protein>
    <recommendedName>
        <fullName evidence="3">SXP/RAL-2 family protein Ani s 5-like cation-binding domain-containing protein</fullName>
    </recommendedName>
</protein>
<evidence type="ECO:0000313" key="1">
    <source>
        <dbReference type="EMBL" id="GMT14352.1"/>
    </source>
</evidence>
<name>A0AAV5V7V7_9BILA</name>
<dbReference type="EMBL" id="BTSY01000002">
    <property type="protein sequence ID" value="GMT14352.1"/>
    <property type="molecule type" value="Genomic_DNA"/>
</dbReference>
<accession>A0AAV5V7V7</accession>
<dbReference type="Proteomes" id="UP001432322">
    <property type="component" value="Unassembled WGS sequence"/>
</dbReference>
<gene>
    <name evidence="1" type="ORF">PFISCL1PPCAC_5649</name>
</gene>
<keyword evidence="2" id="KW-1185">Reference proteome</keyword>